<accession>A0A645FWB1</accession>
<proteinExistence type="predicted"/>
<gene>
    <name evidence="1" type="ORF">SDC9_166110</name>
</gene>
<protein>
    <submittedName>
        <fullName evidence="1">Uncharacterized protein</fullName>
    </submittedName>
</protein>
<reference evidence="1" key="1">
    <citation type="submission" date="2019-08" db="EMBL/GenBank/DDBJ databases">
        <authorList>
            <person name="Kucharzyk K."/>
            <person name="Murdoch R.W."/>
            <person name="Higgins S."/>
            <person name="Loffler F."/>
        </authorList>
    </citation>
    <scope>NUCLEOTIDE SEQUENCE</scope>
</reference>
<evidence type="ECO:0000313" key="1">
    <source>
        <dbReference type="EMBL" id="MPN18747.1"/>
    </source>
</evidence>
<dbReference type="AlphaFoldDB" id="A0A645FWB1"/>
<name>A0A645FWB1_9ZZZZ</name>
<organism evidence="1">
    <name type="scientific">bioreactor metagenome</name>
    <dbReference type="NCBI Taxonomy" id="1076179"/>
    <lineage>
        <taxon>unclassified sequences</taxon>
        <taxon>metagenomes</taxon>
        <taxon>ecological metagenomes</taxon>
    </lineage>
</organism>
<sequence>MKQVCMVLTSYSDLYNGWIIPNDLVYIDGVGKNWPDWVRGELGMKVGTYTKFLKCPAERATDVEGNYPERTHYGINLYLSSSKALASVGYGKMRKTSVAQIPSQVVLLSENRNISTTTFVTSMTGMAFRHKNQNYKLATDPAYYPLSVMVNVGYLDGHVGSKPLFEIRTNALSYTWMQSNFTYP</sequence>
<comment type="caution">
    <text evidence="1">The sequence shown here is derived from an EMBL/GenBank/DDBJ whole genome shotgun (WGS) entry which is preliminary data.</text>
</comment>
<dbReference type="EMBL" id="VSSQ01066151">
    <property type="protein sequence ID" value="MPN18747.1"/>
    <property type="molecule type" value="Genomic_DNA"/>
</dbReference>